<name>A0A9Q0GRM1_9MAGN</name>
<feature type="domain" description="Disease resistance N-terminal" evidence="6">
    <location>
        <begin position="9"/>
        <end position="90"/>
    </location>
</feature>
<dbReference type="Gene3D" id="1.20.5.4130">
    <property type="match status" value="1"/>
</dbReference>
<evidence type="ECO:0000259" key="6">
    <source>
        <dbReference type="Pfam" id="PF18052"/>
    </source>
</evidence>
<dbReference type="SUPFAM" id="SSF52058">
    <property type="entry name" value="L domain-like"/>
    <property type="match status" value="1"/>
</dbReference>
<evidence type="ECO:0000256" key="2">
    <source>
        <dbReference type="ARBA" id="ARBA00022741"/>
    </source>
</evidence>
<comment type="caution">
    <text evidence="9">The sequence shown here is derived from an EMBL/GenBank/DDBJ whole genome shotgun (WGS) entry which is preliminary data.</text>
</comment>
<dbReference type="Gene3D" id="3.80.10.10">
    <property type="entry name" value="Ribonuclease Inhibitor"/>
    <property type="match status" value="1"/>
</dbReference>
<dbReference type="InterPro" id="IPR036388">
    <property type="entry name" value="WH-like_DNA-bd_sf"/>
</dbReference>
<organism evidence="9 10">
    <name type="scientific">Protea cynaroides</name>
    <dbReference type="NCBI Taxonomy" id="273540"/>
    <lineage>
        <taxon>Eukaryota</taxon>
        <taxon>Viridiplantae</taxon>
        <taxon>Streptophyta</taxon>
        <taxon>Embryophyta</taxon>
        <taxon>Tracheophyta</taxon>
        <taxon>Spermatophyta</taxon>
        <taxon>Magnoliopsida</taxon>
        <taxon>Proteales</taxon>
        <taxon>Proteaceae</taxon>
        <taxon>Protea</taxon>
    </lineage>
</organism>
<sequence length="863" mass="99081">MAEGIIFTIGQKLAFVISHETNFLSGVEDQAQMLCSEINLMSSALRDTNEKDRKRNEVKEWQKQIRDAVMEAEDVIDIFIYGVERQRHRNVLTRSIFYPNQLYHLHKFGMEVEKCNKKISRLSARRSSLGIATSEAGQSSVFGMISNEQSLSFRRRDRVVEEFFRIEFKQEEDEIAKKLPTPIKFAKPCRTVVSIVARNVYKRKDVEQHFQTREWISISQKYQKRDLFLKKELDVEKLISRIKSHLKETTYLIVFDELWSPEDWNTLKLALPVQGEDYQSRVLITTRNEAIARHADPFTDPYLHRLLNEEESWKLFLTKVLSSKDAGCPGDLEDLGRKIVQKCHGLPITILVMGGLLSTKDKTRSAWSKTQPNIHWELNQNDSEGSCKQVLNLSYANLPDHLKPCFFYLGFFPEDIEIEHYRLIWLWIAEGFIQPRESLTIEDVAEDHFKQLIQRGMMQVSKKTYDGRVKCVRINDFIRDLAISEARHERFLEVVGSANLLSPHIFRWLSIIESTAGMQSSPPTDALNQGTTCTKSSPVLDLRGTILGSIKSSFLKQIGKLILLNYLSIRDTDIEKLPSSLGDLQNLETLDLLMKLQQLRNLVFYGTPKSFDYSLEHMTKLQTLSLFQGKWIETSLDRLANLTKLCIRSNGSLTPYKEALLNGIPKLLQLQTLVLMSDEKAVVLPASFSEHLELCYMMLKGITGIQVFPSNLTMLELSLLRGQRVDELMATLENLSKLSCLILNRACLGSKVTFSTDGFPQLEKLVLIGLDDLEEFTVEEGALSDLRTLRIDRCDGLKRLPFGLKQVITLQELTVVSMSEVLSSRIQKDVGEDWEIINHIPKIEITSDPNPFPLCSYDQHEWF</sequence>
<dbReference type="InterPro" id="IPR038005">
    <property type="entry name" value="RX-like_CC"/>
</dbReference>
<dbReference type="SUPFAM" id="SSF52540">
    <property type="entry name" value="P-loop containing nucleoside triphosphate hydrolases"/>
    <property type="match status" value="1"/>
</dbReference>
<accession>A0A9Q0GRM1</accession>
<dbReference type="InterPro" id="IPR055414">
    <property type="entry name" value="LRR_R13L4/SHOC2-like"/>
</dbReference>
<dbReference type="GO" id="GO:0043531">
    <property type="term" value="F:ADP binding"/>
    <property type="evidence" value="ECO:0007669"/>
    <property type="project" value="InterPro"/>
</dbReference>
<dbReference type="Proteomes" id="UP001141806">
    <property type="component" value="Unassembled WGS sequence"/>
</dbReference>
<dbReference type="AlphaFoldDB" id="A0A9Q0GRM1"/>
<reference evidence="9" key="1">
    <citation type="journal article" date="2023" name="Plant J.">
        <title>The genome of the king protea, Protea cynaroides.</title>
        <authorList>
            <person name="Chang J."/>
            <person name="Duong T.A."/>
            <person name="Schoeman C."/>
            <person name="Ma X."/>
            <person name="Roodt D."/>
            <person name="Barker N."/>
            <person name="Li Z."/>
            <person name="Van de Peer Y."/>
            <person name="Mizrachi E."/>
        </authorList>
    </citation>
    <scope>NUCLEOTIDE SEQUENCE</scope>
    <source>
        <tissue evidence="9">Young leaves</tissue>
    </source>
</reference>
<dbReference type="InterPro" id="IPR058922">
    <property type="entry name" value="WHD_DRP"/>
</dbReference>
<dbReference type="InterPro" id="IPR002182">
    <property type="entry name" value="NB-ARC"/>
</dbReference>
<evidence type="ECO:0000256" key="3">
    <source>
        <dbReference type="ARBA" id="ARBA00022821"/>
    </source>
</evidence>
<dbReference type="GO" id="GO:0098542">
    <property type="term" value="P:defense response to other organism"/>
    <property type="evidence" value="ECO:0007669"/>
    <property type="project" value="TreeGrafter"/>
</dbReference>
<feature type="domain" description="NB-ARC" evidence="5">
    <location>
        <begin position="194"/>
        <end position="324"/>
    </location>
</feature>
<feature type="domain" description="Disease resistance protein winged helix" evidence="7">
    <location>
        <begin position="412"/>
        <end position="482"/>
    </location>
</feature>
<dbReference type="FunFam" id="1.10.10.10:FF:000322">
    <property type="entry name" value="Probable disease resistance protein At1g63360"/>
    <property type="match status" value="1"/>
</dbReference>
<keyword evidence="2" id="KW-0547">Nucleotide-binding</keyword>
<dbReference type="Pfam" id="PF23598">
    <property type="entry name" value="LRR_14"/>
    <property type="match status" value="1"/>
</dbReference>
<dbReference type="Pfam" id="PF00931">
    <property type="entry name" value="NB-ARC"/>
    <property type="match status" value="1"/>
</dbReference>
<dbReference type="InterPro" id="IPR042197">
    <property type="entry name" value="Apaf_helical"/>
</dbReference>
<dbReference type="Gene3D" id="1.10.8.430">
    <property type="entry name" value="Helical domain of apoptotic protease-activating factors"/>
    <property type="match status" value="1"/>
</dbReference>
<evidence type="ECO:0000259" key="7">
    <source>
        <dbReference type="Pfam" id="PF23559"/>
    </source>
</evidence>
<keyword evidence="3" id="KW-0611">Plant defense</keyword>
<dbReference type="CDD" id="cd14798">
    <property type="entry name" value="RX-CC_like"/>
    <property type="match status" value="1"/>
</dbReference>
<dbReference type="InterPro" id="IPR027417">
    <property type="entry name" value="P-loop_NTPase"/>
</dbReference>
<dbReference type="OrthoDB" id="646178at2759"/>
<evidence type="ECO:0000259" key="5">
    <source>
        <dbReference type="Pfam" id="PF00931"/>
    </source>
</evidence>
<dbReference type="PRINTS" id="PR00364">
    <property type="entry name" value="DISEASERSIST"/>
</dbReference>
<protein>
    <submittedName>
        <fullName evidence="9">Uncharacterized protein</fullName>
    </submittedName>
</protein>
<dbReference type="Gene3D" id="3.40.50.300">
    <property type="entry name" value="P-loop containing nucleotide triphosphate hydrolases"/>
    <property type="match status" value="1"/>
</dbReference>
<dbReference type="PANTHER" id="PTHR23155:SF1228">
    <property type="entry name" value="NB-ARC DOMAIN CONTAINING PROTEIN, EXPRESSED"/>
    <property type="match status" value="1"/>
</dbReference>
<dbReference type="Pfam" id="PF23559">
    <property type="entry name" value="WHD_DRP"/>
    <property type="match status" value="1"/>
</dbReference>
<keyword evidence="4" id="KW-0175">Coiled coil</keyword>
<dbReference type="PANTHER" id="PTHR23155">
    <property type="entry name" value="DISEASE RESISTANCE PROTEIN RP"/>
    <property type="match status" value="1"/>
</dbReference>
<dbReference type="Pfam" id="PF18052">
    <property type="entry name" value="Rx_N"/>
    <property type="match status" value="1"/>
</dbReference>
<keyword evidence="1" id="KW-0677">Repeat</keyword>
<evidence type="ECO:0000259" key="8">
    <source>
        <dbReference type="Pfam" id="PF23598"/>
    </source>
</evidence>
<dbReference type="InterPro" id="IPR032675">
    <property type="entry name" value="LRR_dom_sf"/>
</dbReference>
<feature type="domain" description="Disease resistance R13L4/SHOC-2-like LRR" evidence="8">
    <location>
        <begin position="539"/>
        <end position="818"/>
    </location>
</feature>
<evidence type="ECO:0000256" key="1">
    <source>
        <dbReference type="ARBA" id="ARBA00022737"/>
    </source>
</evidence>
<proteinExistence type="predicted"/>
<dbReference type="InterPro" id="IPR041118">
    <property type="entry name" value="Rx_N"/>
</dbReference>
<feature type="coiled-coil region" evidence="4">
    <location>
        <begin position="44"/>
        <end position="71"/>
    </location>
</feature>
<dbReference type="Gene3D" id="1.10.10.10">
    <property type="entry name" value="Winged helix-like DNA-binding domain superfamily/Winged helix DNA-binding domain"/>
    <property type="match status" value="1"/>
</dbReference>
<evidence type="ECO:0000313" key="10">
    <source>
        <dbReference type="Proteomes" id="UP001141806"/>
    </source>
</evidence>
<evidence type="ECO:0000313" key="9">
    <source>
        <dbReference type="EMBL" id="KAJ4951205.1"/>
    </source>
</evidence>
<keyword evidence="10" id="KW-1185">Reference proteome</keyword>
<evidence type="ECO:0000256" key="4">
    <source>
        <dbReference type="SAM" id="Coils"/>
    </source>
</evidence>
<gene>
    <name evidence="9" type="ORF">NE237_028037</name>
</gene>
<dbReference type="InterPro" id="IPR044974">
    <property type="entry name" value="Disease_R_plants"/>
</dbReference>
<dbReference type="EMBL" id="JAMYWD010000012">
    <property type="protein sequence ID" value="KAJ4951205.1"/>
    <property type="molecule type" value="Genomic_DNA"/>
</dbReference>